<evidence type="ECO:0000256" key="1">
    <source>
        <dbReference type="SAM" id="Phobius"/>
    </source>
</evidence>
<feature type="transmembrane region" description="Helical" evidence="1">
    <location>
        <begin position="77"/>
        <end position="100"/>
    </location>
</feature>
<keyword evidence="1" id="KW-0812">Transmembrane</keyword>
<name>D6U7P2_KTERA</name>
<dbReference type="EMBL" id="ADVG01000005">
    <property type="protein sequence ID" value="EFH79903.1"/>
    <property type="molecule type" value="Genomic_DNA"/>
</dbReference>
<keyword evidence="1" id="KW-0472">Membrane</keyword>
<dbReference type="Proteomes" id="UP000004508">
    <property type="component" value="Unassembled WGS sequence"/>
</dbReference>
<organism evidence="2 3">
    <name type="scientific">Ktedonobacter racemifer DSM 44963</name>
    <dbReference type="NCBI Taxonomy" id="485913"/>
    <lineage>
        <taxon>Bacteria</taxon>
        <taxon>Bacillati</taxon>
        <taxon>Chloroflexota</taxon>
        <taxon>Ktedonobacteria</taxon>
        <taxon>Ktedonobacterales</taxon>
        <taxon>Ktedonobacteraceae</taxon>
        <taxon>Ktedonobacter</taxon>
    </lineage>
</organism>
<feature type="transmembrane region" description="Helical" evidence="1">
    <location>
        <begin position="230"/>
        <end position="252"/>
    </location>
</feature>
<evidence type="ECO:0000313" key="3">
    <source>
        <dbReference type="Proteomes" id="UP000004508"/>
    </source>
</evidence>
<dbReference type="RefSeq" id="WP_007922087.1">
    <property type="nucleotide sequence ID" value="NZ_ADVG01000005.1"/>
</dbReference>
<feature type="transmembrane region" description="Helical" evidence="1">
    <location>
        <begin position="40"/>
        <end position="65"/>
    </location>
</feature>
<reference evidence="2 3" key="1">
    <citation type="journal article" date="2011" name="Stand. Genomic Sci.">
        <title>Non-contiguous finished genome sequence and contextual data of the filamentous soil bacterium Ktedonobacter racemifer type strain (SOSP1-21).</title>
        <authorList>
            <person name="Chang Y.J."/>
            <person name="Land M."/>
            <person name="Hauser L."/>
            <person name="Chertkov O."/>
            <person name="Del Rio T.G."/>
            <person name="Nolan M."/>
            <person name="Copeland A."/>
            <person name="Tice H."/>
            <person name="Cheng J.F."/>
            <person name="Lucas S."/>
            <person name="Han C."/>
            <person name="Goodwin L."/>
            <person name="Pitluck S."/>
            <person name="Ivanova N."/>
            <person name="Ovchinikova G."/>
            <person name="Pati A."/>
            <person name="Chen A."/>
            <person name="Palaniappan K."/>
            <person name="Mavromatis K."/>
            <person name="Liolios K."/>
            <person name="Brettin T."/>
            <person name="Fiebig A."/>
            <person name="Rohde M."/>
            <person name="Abt B."/>
            <person name="Goker M."/>
            <person name="Detter J.C."/>
            <person name="Woyke T."/>
            <person name="Bristow J."/>
            <person name="Eisen J.A."/>
            <person name="Markowitz V."/>
            <person name="Hugenholtz P."/>
            <person name="Kyrpides N.C."/>
            <person name="Klenk H.P."/>
            <person name="Lapidus A."/>
        </authorList>
    </citation>
    <scope>NUCLEOTIDE SEQUENCE [LARGE SCALE GENOMIC DNA]</scope>
    <source>
        <strain evidence="3">DSM 44963</strain>
    </source>
</reference>
<protein>
    <submittedName>
        <fullName evidence="2">Uncharacterized protein</fullName>
    </submittedName>
</protein>
<accession>D6U7P2</accession>
<feature type="transmembrane region" description="Helical" evidence="1">
    <location>
        <begin position="160"/>
        <end position="181"/>
    </location>
</feature>
<evidence type="ECO:0000313" key="2">
    <source>
        <dbReference type="EMBL" id="EFH79903.1"/>
    </source>
</evidence>
<dbReference type="AlphaFoldDB" id="D6U7P2"/>
<gene>
    <name evidence="2" type="ORF">Krac_0428</name>
</gene>
<keyword evidence="3" id="KW-1185">Reference proteome</keyword>
<sequence>MHYLRSTLPPLRDPVWLLFIPPLLGRAWLLYRLHAVSSPISVTITLLLMLLLAVLGWCGAALLARHAYLSERPRERFLVMTTLGTLAAPLPLILMESAGWNWNFAWITLLLPNTSMPLPFTLAHTWVLVVPTLALLLILWSWLARVFNPTHPLFSYPRKLATLPLAWSSATLLLALILRLAHAPSVLTHGALALATLALPIFPAALFILPYILIEWDEKRGQAFTPRIRVTLHVVMLTVIALYFLSQLYIYVSETFSGGMPS</sequence>
<feature type="transmembrane region" description="Helical" evidence="1">
    <location>
        <begin position="120"/>
        <end position="140"/>
    </location>
</feature>
<dbReference type="InParanoid" id="D6U7P2"/>
<feature type="transmembrane region" description="Helical" evidence="1">
    <location>
        <begin position="187"/>
        <end position="209"/>
    </location>
</feature>
<keyword evidence="1" id="KW-1133">Transmembrane helix</keyword>
<comment type="caution">
    <text evidence="2">The sequence shown here is derived from an EMBL/GenBank/DDBJ whole genome shotgun (WGS) entry which is preliminary data.</text>
</comment>
<proteinExistence type="predicted"/>